<dbReference type="Proteomes" id="UP000694892">
    <property type="component" value="Chromosome 1L"/>
</dbReference>
<name>A0A974DXA3_XENLA</name>
<protein>
    <submittedName>
        <fullName evidence="1">Uncharacterized protein</fullName>
    </submittedName>
</protein>
<gene>
    <name evidence="1" type="ORF">XELAEV_18005426mg</name>
</gene>
<organism evidence="1 2">
    <name type="scientific">Xenopus laevis</name>
    <name type="common">African clawed frog</name>
    <dbReference type="NCBI Taxonomy" id="8355"/>
    <lineage>
        <taxon>Eukaryota</taxon>
        <taxon>Metazoa</taxon>
        <taxon>Chordata</taxon>
        <taxon>Craniata</taxon>
        <taxon>Vertebrata</taxon>
        <taxon>Euteleostomi</taxon>
        <taxon>Amphibia</taxon>
        <taxon>Batrachia</taxon>
        <taxon>Anura</taxon>
        <taxon>Pipoidea</taxon>
        <taxon>Pipidae</taxon>
        <taxon>Xenopodinae</taxon>
        <taxon>Xenopus</taxon>
        <taxon>Xenopus</taxon>
    </lineage>
</organism>
<sequence>MFLPTKIQFWSTQDKFSCETYIAILPMKCSATRALLISMYLSRMCVCLRHKHLISGVEQDKKRHHSG</sequence>
<dbReference type="EMBL" id="CM004466">
    <property type="protein sequence ID" value="OCT99643.1"/>
    <property type="molecule type" value="Genomic_DNA"/>
</dbReference>
<reference evidence="2" key="1">
    <citation type="journal article" date="2016" name="Nature">
        <title>Genome evolution in the allotetraploid frog Xenopus laevis.</title>
        <authorList>
            <person name="Session A.M."/>
            <person name="Uno Y."/>
            <person name="Kwon T."/>
            <person name="Chapman J.A."/>
            <person name="Toyoda A."/>
            <person name="Takahashi S."/>
            <person name="Fukui A."/>
            <person name="Hikosaka A."/>
            <person name="Suzuki A."/>
            <person name="Kondo M."/>
            <person name="van Heeringen S.J."/>
            <person name="Quigley I."/>
            <person name="Heinz S."/>
            <person name="Ogino H."/>
            <person name="Ochi H."/>
            <person name="Hellsten U."/>
            <person name="Lyons J.B."/>
            <person name="Simakov O."/>
            <person name="Putnam N."/>
            <person name="Stites J."/>
            <person name="Kuroki Y."/>
            <person name="Tanaka T."/>
            <person name="Michiue T."/>
            <person name="Watanabe M."/>
            <person name="Bogdanovic O."/>
            <person name="Lister R."/>
            <person name="Georgiou G."/>
            <person name="Paranjpe S.S."/>
            <person name="van Kruijsbergen I."/>
            <person name="Shu S."/>
            <person name="Carlson J."/>
            <person name="Kinoshita T."/>
            <person name="Ohta Y."/>
            <person name="Mawaribuchi S."/>
            <person name="Jenkins J."/>
            <person name="Grimwood J."/>
            <person name="Schmutz J."/>
            <person name="Mitros T."/>
            <person name="Mozaffari S.V."/>
            <person name="Suzuki Y."/>
            <person name="Haramoto Y."/>
            <person name="Yamamoto T.S."/>
            <person name="Takagi C."/>
            <person name="Heald R."/>
            <person name="Miller K."/>
            <person name="Haudenschild C."/>
            <person name="Kitzman J."/>
            <person name="Nakayama T."/>
            <person name="Izutsu Y."/>
            <person name="Robert J."/>
            <person name="Fortriede J."/>
            <person name="Burns K."/>
            <person name="Lotay V."/>
            <person name="Karimi K."/>
            <person name="Yasuoka Y."/>
            <person name="Dichmann D.S."/>
            <person name="Flajnik M.F."/>
            <person name="Houston D.W."/>
            <person name="Shendure J."/>
            <person name="DuPasquier L."/>
            <person name="Vize P.D."/>
            <person name="Zorn A.M."/>
            <person name="Ito M."/>
            <person name="Marcotte E.M."/>
            <person name="Wallingford J.B."/>
            <person name="Ito Y."/>
            <person name="Asashima M."/>
            <person name="Ueno N."/>
            <person name="Matsuda Y."/>
            <person name="Veenstra G.J."/>
            <person name="Fujiyama A."/>
            <person name="Harland R.M."/>
            <person name="Taira M."/>
            <person name="Rokhsar D.S."/>
        </authorList>
    </citation>
    <scope>NUCLEOTIDE SEQUENCE [LARGE SCALE GENOMIC DNA]</scope>
    <source>
        <strain evidence="2">J</strain>
    </source>
</reference>
<evidence type="ECO:0000313" key="2">
    <source>
        <dbReference type="Proteomes" id="UP000694892"/>
    </source>
</evidence>
<evidence type="ECO:0000313" key="1">
    <source>
        <dbReference type="EMBL" id="OCT99643.1"/>
    </source>
</evidence>
<accession>A0A974DXA3</accession>
<proteinExistence type="predicted"/>
<dbReference type="AlphaFoldDB" id="A0A974DXA3"/>